<sequence>MVHETYSVLFTIHRAQNVPIADFHDLSADPYVRAHIVAPNRPRSPSEPPLRWRTPTVHITRDPVWEDTWLVGGLPSDGFLLELSVIDEDVKDRDDRLGKAEARFTRDMMHEGFEVREKEFKIQKRRGSVLPYIMTYLAPILPGQHLRKHPRIIISAKVVGKTKTLDDSRVYTIGPNAYTQHFSPLIGSMVNRSNRFTKSLPKQETGDHKRLVKASTFVASQLQLTGPTPKELRHHYVGYNYFIKWLYSNSGIAGKVLYQGLRKQYRTIYSHDKCTVYGVVHAKDSDASTSGESSAGSAQTRAFAQQFLHLTGYGEGGRLQTYVLTLDGQWRFSETGDEFAIDFLSKHMMHADGAPIVAYAGEFFVRRIHDESGDSSRQENRSNEPDDDPVHYELIIDNDSGTYRPPQATLPILQAWLEDSQRLGGLGRVTAMDSFDDNLQEMKRERKELKKRLAGGKLPVHKVVKCQGLSARSLNIDGRKMSSREVERVVEEANKDIENKIREGSEKASHDAPNAAMEKSAQRTDSGVHI</sequence>
<feature type="region of interest" description="Disordered" evidence="1">
    <location>
        <begin position="497"/>
        <end position="530"/>
    </location>
</feature>
<dbReference type="PANTHER" id="PTHR47800:SF5">
    <property type="entry name" value="FER-1-LIKE PROTEIN 6"/>
    <property type="match status" value="1"/>
</dbReference>
<keyword evidence="4" id="KW-1185">Reference proteome</keyword>
<name>A0A4S4LMC8_9AGAM</name>
<dbReference type="InterPro" id="IPR035892">
    <property type="entry name" value="C2_domain_sf"/>
</dbReference>
<evidence type="ECO:0000259" key="2">
    <source>
        <dbReference type="PROSITE" id="PS50004"/>
    </source>
</evidence>
<dbReference type="OrthoDB" id="73919at2759"/>
<reference evidence="3 4" key="1">
    <citation type="submission" date="2019-02" db="EMBL/GenBank/DDBJ databases">
        <title>Genome sequencing of the rare red list fungi Phellinidium pouzarii.</title>
        <authorList>
            <person name="Buettner E."/>
            <person name="Kellner H."/>
        </authorList>
    </citation>
    <scope>NUCLEOTIDE SEQUENCE [LARGE SCALE GENOMIC DNA]</scope>
    <source>
        <strain evidence="3 4">DSM 108285</strain>
    </source>
</reference>
<protein>
    <recommendedName>
        <fullName evidence="2">C2 domain-containing protein</fullName>
    </recommendedName>
</protein>
<dbReference type="PROSITE" id="PS50004">
    <property type="entry name" value="C2"/>
    <property type="match status" value="1"/>
</dbReference>
<feature type="region of interest" description="Disordered" evidence="1">
    <location>
        <begin position="371"/>
        <end position="390"/>
    </location>
</feature>
<proteinExistence type="predicted"/>
<dbReference type="GO" id="GO:0010628">
    <property type="term" value="P:positive regulation of gene expression"/>
    <property type="evidence" value="ECO:0007669"/>
    <property type="project" value="TreeGrafter"/>
</dbReference>
<dbReference type="SMART" id="SM00239">
    <property type="entry name" value="C2"/>
    <property type="match status" value="1"/>
</dbReference>
<dbReference type="InterPro" id="IPR000008">
    <property type="entry name" value="C2_dom"/>
</dbReference>
<dbReference type="EMBL" id="SGPK01000019">
    <property type="protein sequence ID" value="THH11170.1"/>
    <property type="molecule type" value="Genomic_DNA"/>
</dbReference>
<dbReference type="PANTHER" id="PTHR47800">
    <property type="entry name" value="C2 DOMAIN-CONTAINING PROTEIN"/>
    <property type="match status" value="1"/>
</dbReference>
<organism evidence="3 4">
    <name type="scientific">Phellinidium pouzarii</name>
    <dbReference type="NCBI Taxonomy" id="167371"/>
    <lineage>
        <taxon>Eukaryota</taxon>
        <taxon>Fungi</taxon>
        <taxon>Dikarya</taxon>
        <taxon>Basidiomycota</taxon>
        <taxon>Agaricomycotina</taxon>
        <taxon>Agaricomycetes</taxon>
        <taxon>Hymenochaetales</taxon>
        <taxon>Hymenochaetaceae</taxon>
        <taxon>Phellinidium</taxon>
    </lineage>
</organism>
<dbReference type="AlphaFoldDB" id="A0A4S4LMC8"/>
<dbReference type="Proteomes" id="UP000308199">
    <property type="component" value="Unassembled WGS sequence"/>
</dbReference>
<evidence type="ECO:0000313" key="4">
    <source>
        <dbReference type="Proteomes" id="UP000308199"/>
    </source>
</evidence>
<dbReference type="Gene3D" id="2.60.40.150">
    <property type="entry name" value="C2 domain"/>
    <property type="match status" value="1"/>
</dbReference>
<comment type="caution">
    <text evidence="3">The sequence shown here is derived from an EMBL/GenBank/DDBJ whole genome shotgun (WGS) entry which is preliminary data.</text>
</comment>
<feature type="compositionally biased region" description="Basic and acidic residues" evidence="1">
    <location>
        <begin position="497"/>
        <end position="510"/>
    </location>
</feature>
<evidence type="ECO:0000313" key="3">
    <source>
        <dbReference type="EMBL" id="THH11170.1"/>
    </source>
</evidence>
<evidence type="ECO:0000256" key="1">
    <source>
        <dbReference type="SAM" id="MobiDB-lite"/>
    </source>
</evidence>
<accession>A0A4S4LMC8</accession>
<dbReference type="Pfam" id="PF00168">
    <property type="entry name" value="C2"/>
    <property type="match status" value="1"/>
</dbReference>
<feature type="domain" description="C2" evidence="2">
    <location>
        <begin position="1"/>
        <end position="120"/>
    </location>
</feature>
<feature type="compositionally biased region" description="Basic and acidic residues" evidence="1">
    <location>
        <begin position="520"/>
        <end position="530"/>
    </location>
</feature>
<gene>
    <name evidence="3" type="ORF">EW145_g837</name>
</gene>
<dbReference type="SUPFAM" id="SSF49562">
    <property type="entry name" value="C2 domain (Calcium/lipid-binding domain, CaLB)"/>
    <property type="match status" value="1"/>
</dbReference>